<evidence type="ECO:0000313" key="5">
    <source>
        <dbReference type="Proteomes" id="UP000199651"/>
    </source>
</evidence>
<dbReference type="InterPro" id="IPR001647">
    <property type="entry name" value="HTH_TetR"/>
</dbReference>
<keyword evidence="1 2" id="KW-0238">DNA-binding</keyword>
<dbReference type="Pfam" id="PF00440">
    <property type="entry name" value="TetR_N"/>
    <property type="match status" value="1"/>
</dbReference>
<evidence type="ECO:0000313" key="4">
    <source>
        <dbReference type="EMBL" id="SDO84852.1"/>
    </source>
</evidence>
<dbReference type="Proteomes" id="UP000199651">
    <property type="component" value="Unassembled WGS sequence"/>
</dbReference>
<dbReference type="Gene3D" id="1.10.357.10">
    <property type="entry name" value="Tetracycline Repressor, domain 2"/>
    <property type="match status" value="1"/>
</dbReference>
<dbReference type="PRINTS" id="PR00455">
    <property type="entry name" value="HTHTETR"/>
</dbReference>
<dbReference type="InterPro" id="IPR041678">
    <property type="entry name" value="TetR_C_16"/>
</dbReference>
<keyword evidence="5" id="KW-1185">Reference proteome</keyword>
<sequence length="202" mass="21695">MADEVQQTPKRGRRPGGTDTRAALLAAAREVFSEQGYDGATVRAIAARAGVDAAMVNHWFGGKDALFGEAVLQLPFNPKEIIAHLLEGGVDDLGSRIIRTFLTNWDVQGGGVFAALIRSVAAHEQVAHALRDFFLKNVFAQLAGTVADDRPELRANLVASQMIGLGVVRYVAKFDPLAESDVETLVRAIGPNVQRYLTGALD</sequence>
<evidence type="ECO:0000256" key="2">
    <source>
        <dbReference type="PROSITE-ProRule" id="PRU00335"/>
    </source>
</evidence>
<accession>A0A1H0MWW2</accession>
<dbReference type="GO" id="GO:0000976">
    <property type="term" value="F:transcription cis-regulatory region binding"/>
    <property type="evidence" value="ECO:0007669"/>
    <property type="project" value="TreeGrafter"/>
</dbReference>
<dbReference type="PROSITE" id="PS50977">
    <property type="entry name" value="HTH_TETR_2"/>
    <property type="match status" value="1"/>
</dbReference>
<dbReference type="PANTHER" id="PTHR30055:SF235">
    <property type="entry name" value="TRANSCRIPTIONAL REGULATORY PROTEIN"/>
    <property type="match status" value="1"/>
</dbReference>
<reference evidence="5" key="1">
    <citation type="submission" date="2016-10" db="EMBL/GenBank/DDBJ databases">
        <authorList>
            <person name="Varghese N."/>
            <person name="Submissions S."/>
        </authorList>
    </citation>
    <scope>NUCLEOTIDE SEQUENCE [LARGE SCALE GENOMIC DNA]</scope>
    <source>
        <strain evidence="5">IBRC-M 10655</strain>
    </source>
</reference>
<dbReference type="SUPFAM" id="SSF46689">
    <property type="entry name" value="Homeodomain-like"/>
    <property type="match status" value="1"/>
</dbReference>
<name>A0A1H0MWW2_9PSEU</name>
<feature type="DNA-binding region" description="H-T-H motif" evidence="2">
    <location>
        <begin position="41"/>
        <end position="60"/>
    </location>
</feature>
<dbReference type="InterPro" id="IPR009057">
    <property type="entry name" value="Homeodomain-like_sf"/>
</dbReference>
<dbReference type="EMBL" id="FNJB01000005">
    <property type="protein sequence ID" value="SDO84852.1"/>
    <property type="molecule type" value="Genomic_DNA"/>
</dbReference>
<proteinExistence type="predicted"/>
<dbReference type="AlphaFoldDB" id="A0A1H0MWW2"/>
<dbReference type="OrthoDB" id="3210235at2"/>
<dbReference type="SUPFAM" id="SSF48498">
    <property type="entry name" value="Tetracyclin repressor-like, C-terminal domain"/>
    <property type="match status" value="1"/>
</dbReference>
<dbReference type="InterPro" id="IPR036271">
    <property type="entry name" value="Tet_transcr_reg_TetR-rel_C_sf"/>
</dbReference>
<dbReference type="InterPro" id="IPR050109">
    <property type="entry name" value="HTH-type_TetR-like_transc_reg"/>
</dbReference>
<dbReference type="GO" id="GO:0003700">
    <property type="term" value="F:DNA-binding transcription factor activity"/>
    <property type="evidence" value="ECO:0007669"/>
    <property type="project" value="TreeGrafter"/>
</dbReference>
<protein>
    <submittedName>
        <fullName evidence="4">DNA-binding transcriptional regulator, AcrR family</fullName>
    </submittedName>
</protein>
<dbReference type="STRING" id="504798.SAMN05421871_102143"/>
<dbReference type="RefSeq" id="WP_091374594.1">
    <property type="nucleotide sequence ID" value="NZ_FNDV01000002.1"/>
</dbReference>
<dbReference type="PANTHER" id="PTHR30055">
    <property type="entry name" value="HTH-TYPE TRANSCRIPTIONAL REGULATOR RUTR"/>
    <property type="match status" value="1"/>
</dbReference>
<organism evidence="4 5">
    <name type="scientific">Actinokineospora alba</name>
    <dbReference type="NCBI Taxonomy" id="504798"/>
    <lineage>
        <taxon>Bacteria</taxon>
        <taxon>Bacillati</taxon>
        <taxon>Actinomycetota</taxon>
        <taxon>Actinomycetes</taxon>
        <taxon>Pseudonocardiales</taxon>
        <taxon>Pseudonocardiaceae</taxon>
        <taxon>Actinokineospora</taxon>
    </lineage>
</organism>
<gene>
    <name evidence="4" type="ORF">SAMN05192558_10593</name>
</gene>
<feature type="domain" description="HTH tetR-type" evidence="3">
    <location>
        <begin position="18"/>
        <end position="78"/>
    </location>
</feature>
<dbReference type="Gene3D" id="1.10.10.60">
    <property type="entry name" value="Homeodomain-like"/>
    <property type="match status" value="1"/>
</dbReference>
<dbReference type="Pfam" id="PF17920">
    <property type="entry name" value="TetR_C_16"/>
    <property type="match status" value="1"/>
</dbReference>
<evidence type="ECO:0000259" key="3">
    <source>
        <dbReference type="PROSITE" id="PS50977"/>
    </source>
</evidence>
<evidence type="ECO:0000256" key="1">
    <source>
        <dbReference type="ARBA" id="ARBA00023125"/>
    </source>
</evidence>